<evidence type="ECO:0000256" key="4">
    <source>
        <dbReference type="ARBA" id="ARBA00023242"/>
    </source>
</evidence>
<feature type="region of interest" description="Disordered" evidence="7">
    <location>
        <begin position="127"/>
        <end position="211"/>
    </location>
</feature>
<evidence type="ECO:0000256" key="3">
    <source>
        <dbReference type="ARBA" id="ARBA00023239"/>
    </source>
</evidence>
<feature type="active site" description="Proton donor/acceptor" evidence="6">
    <location>
        <position position="288"/>
    </location>
</feature>
<protein>
    <recommendedName>
        <fullName evidence="6">U6 snRNA phosphodiesterase</fullName>
        <ecNumber evidence="6">3.1.4.-</ecNumber>
    </recommendedName>
</protein>
<dbReference type="EC" id="3.1.4.-" evidence="6"/>
<evidence type="ECO:0000313" key="8">
    <source>
        <dbReference type="EMBL" id="JAI58734.1"/>
    </source>
</evidence>
<dbReference type="Pfam" id="PF09749">
    <property type="entry name" value="HVSL"/>
    <property type="match status" value="1"/>
</dbReference>
<feature type="region of interest" description="Disordered" evidence="7">
    <location>
        <begin position="52"/>
        <end position="89"/>
    </location>
</feature>
<feature type="compositionally biased region" description="Polar residues" evidence="7">
    <location>
        <begin position="144"/>
        <end position="161"/>
    </location>
</feature>
<feature type="compositionally biased region" description="Polar residues" evidence="7">
    <location>
        <begin position="1"/>
        <end position="12"/>
    </location>
</feature>
<sequence length="436" mass="47656">MTMSACQPSTCWPLSSPGPPPSLTPSCTLSLIASIARPIVGYFVAIRVSQDDAQTPTRKATPRGPLSPSSSTTRPLATSPAPSLSPTPRQTLELVSLSAAHTSISPFTRRQKSPVRPLSIVFLESPKTPRRTFSPTPAARRSPVLSNSFATESKSHPSPSSDLEVPPPALTTESSSSSSSSPPQAAPQGMCGQERGAVAAPRPQPPHRSIPLPAELLAGREGAQHTEDPQQHQGRLRSFPHERGNWASILYIPLHLGIYGPSFSSLVSSLLSTCRQHSLSLTPSADLHVSLSRTLVLHLHWIHPITEDLRRTVAHKARFSLWLHGLSVYVNEEHTRTFLGLRVCQGRSELDELVGDADKCFAEYRLPPFYKDGSYHASIAWCVGDVSEPLRRLLPQLENLCSQYFAVETDMRTFDISTLLFKTGNKITTLHLRSQD</sequence>
<keyword evidence="3" id="KW-0456">Lyase</keyword>
<evidence type="ECO:0000256" key="1">
    <source>
        <dbReference type="ARBA" id="ARBA00022722"/>
    </source>
</evidence>
<dbReference type="Gene3D" id="3.90.1140.10">
    <property type="entry name" value="Cyclic phosphodiesterase"/>
    <property type="match status" value="1"/>
</dbReference>
<dbReference type="GO" id="GO:0016829">
    <property type="term" value="F:lyase activity"/>
    <property type="evidence" value="ECO:0007669"/>
    <property type="project" value="UniProtKB-KW"/>
</dbReference>
<reference evidence="8" key="1">
    <citation type="submission" date="2015-09" db="EMBL/GenBank/DDBJ databases">
        <title>Scylla olivacea transcriptome.</title>
        <authorList>
            <person name="Ikhwanuddin M."/>
        </authorList>
    </citation>
    <scope>NUCLEOTIDE SEQUENCE</scope>
</reference>
<evidence type="ECO:0000256" key="7">
    <source>
        <dbReference type="SAM" id="MobiDB-lite"/>
    </source>
</evidence>
<comment type="catalytic activity">
    <reaction evidence="5">
        <text>a 3'-end uridylyl-uridine-RNA = a 3'-end 2',3'-cyclophospho-uridine-RNA + uridine</text>
        <dbReference type="Rhea" id="RHEA:46052"/>
        <dbReference type="Rhea" id="RHEA-COMP:17384"/>
        <dbReference type="Rhea" id="RHEA-COMP:17385"/>
        <dbReference type="ChEBI" id="CHEBI:16704"/>
        <dbReference type="ChEBI" id="CHEBI:85643"/>
        <dbReference type="ChEBI" id="CHEBI:85644"/>
    </reaction>
    <physiologicalReaction direction="left-to-right" evidence="5">
        <dbReference type="Rhea" id="RHEA:46053"/>
    </physiologicalReaction>
</comment>
<keyword evidence="1 6" id="KW-0540">Nuclease</keyword>
<dbReference type="EMBL" id="GDRN01099618">
    <property type="protein sequence ID" value="JAI58734.1"/>
    <property type="molecule type" value="Transcribed_RNA"/>
</dbReference>
<accession>A0A0P4VXU7</accession>
<evidence type="ECO:0000256" key="2">
    <source>
        <dbReference type="ARBA" id="ARBA00022801"/>
    </source>
</evidence>
<dbReference type="PANTHER" id="PTHR13522:SF3">
    <property type="entry name" value="U6 SNRNA PHOSPHODIESTERASE 1"/>
    <property type="match status" value="1"/>
</dbReference>
<proteinExistence type="inferred from homology"/>
<dbReference type="PANTHER" id="PTHR13522">
    <property type="entry name" value="U6 SNRNA PHOSPHODIESTERASE 1"/>
    <property type="match status" value="1"/>
</dbReference>
<comment type="function">
    <text evidence="6">Phosphodiesterase responsible for the U6 snRNA 3' end processing. Acts as an exoribonuclease (RNase) responsible for trimming the poly(U) tract of the last nucleotides in the pre-U6 snRNA molecule, leading to the formation of mature U6 snRNA.</text>
</comment>
<dbReference type="HAMAP" id="MF_03040">
    <property type="entry name" value="USB1"/>
    <property type="match status" value="1"/>
</dbReference>
<evidence type="ECO:0000256" key="6">
    <source>
        <dbReference type="HAMAP-Rule" id="MF_03040"/>
    </source>
</evidence>
<dbReference type="GO" id="GO:1990838">
    <property type="term" value="F:poly(U)-specific exoribonuclease activity, producing 3' uridine cyclic phosphate ends"/>
    <property type="evidence" value="ECO:0007669"/>
    <property type="project" value="UniProtKB-UniRule"/>
</dbReference>
<feature type="compositionally biased region" description="Low complexity" evidence="7">
    <location>
        <begin position="62"/>
        <end position="88"/>
    </location>
</feature>
<dbReference type="AlphaFoldDB" id="A0A0P4VXU7"/>
<name>A0A0P4VXU7_SCYOL</name>
<feature type="active site" description="Proton donor/acceptor" evidence="6">
    <location>
        <position position="376"/>
    </location>
</feature>
<dbReference type="GO" id="GO:0005634">
    <property type="term" value="C:nucleus"/>
    <property type="evidence" value="ECO:0007669"/>
    <property type="project" value="UniProtKB-SubCell"/>
</dbReference>
<organism evidence="8">
    <name type="scientific">Scylla olivacea</name>
    <name type="common">Orange mud crab</name>
    <name type="synonym">Cancer olivacea</name>
    <dbReference type="NCBI Taxonomy" id="85551"/>
    <lineage>
        <taxon>Eukaryota</taxon>
        <taxon>Metazoa</taxon>
        <taxon>Ecdysozoa</taxon>
        <taxon>Arthropoda</taxon>
        <taxon>Crustacea</taxon>
        <taxon>Multicrustacea</taxon>
        <taxon>Malacostraca</taxon>
        <taxon>Eumalacostraca</taxon>
        <taxon>Eucarida</taxon>
        <taxon>Decapoda</taxon>
        <taxon>Pleocyemata</taxon>
        <taxon>Brachyura</taxon>
        <taxon>Eubrachyura</taxon>
        <taxon>Portunoidea</taxon>
        <taxon>Portunidae</taxon>
        <taxon>Portuninae</taxon>
        <taxon>Scylla</taxon>
    </lineage>
</organism>
<keyword evidence="2 6" id="KW-0378">Hydrolase</keyword>
<dbReference type="InterPro" id="IPR027521">
    <property type="entry name" value="Usb1"/>
</dbReference>
<comment type="subcellular location">
    <subcellularLocation>
        <location evidence="6">Nucleus</location>
    </subcellularLocation>
</comment>
<feature type="region of interest" description="Disordered" evidence="7">
    <location>
        <begin position="1"/>
        <end position="20"/>
    </location>
</feature>
<evidence type="ECO:0000256" key="5">
    <source>
        <dbReference type="ARBA" id="ARBA00029300"/>
    </source>
</evidence>
<dbReference type="GO" id="GO:0034477">
    <property type="term" value="P:U6 snRNA 3'-end processing"/>
    <property type="evidence" value="ECO:0007669"/>
    <property type="project" value="UniProtKB-UniRule"/>
</dbReference>
<comment type="similarity">
    <text evidence="6">Belongs to the 2H phosphoesterase superfamily. USB1 family.</text>
</comment>
<dbReference type="EMBL" id="GDRN01099619">
    <property type="protein sequence ID" value="JAI58733.1"/>
    <property type="molecule type" value="Transcribed_RNA"/>
</dbReference>
<keyword evidence="4 6" id="KW-0539">Nucleus</keyword>